<dbReference type="GO" id="GO:0003684">
    <property type="term" value="F:damaged DNA binding"/>
    <property type="evidence" value="ECO:0007669"/>
    <property type="project" value="InterPro"/>
</dbReference>
<feature type="binding site" evidence="17">
    <location>
        <position position="139"/>
    </location>
    <ligand>
        <name>Mg(2+)</name>
        <dbReference type="ChEBI" id="CHEBI:18420"/>
    </ligand>
</feature>
<dbReference type="Gene3D" id="3.40.1170.60">
    <property type="match status" value="1"/>
</dbReference>
<evidence type="ECO:0000256" key="4">
    <source>
        <dbReference type="ARBA" id="ARBA00022457"/>
    </source>
</evidence>
<dbReference type="GO" id="GO:0042276">
    <property type="term" value="P:error-prone translesion synthesis"/>
    <property type="evidence" value="ECO:0007669"/>
    <property type="project" value="TreeGrafter"/>
</dbReference>
<dbReference type="InterPro" id="IPR053848">
    <property type="entry name" value="IMS_HHH_1"/>
</dbReference>
<evidence type="ECO:0000256" key="16">
    <source>
        <dbReference type="ARBA" id="ARBA00049244"/>
    </source>
</evidence>
<evidence type="ECO:0000256" key="2">
    <source>
        <dbReference type="ARBA" id="ARBA00010945"/>
    </source>
</evidence>
<evidence type="ECO:0000259" key="18">
    <source>
        <dbReference type="PROSITE" id="PS50173"/>
    </source>
</evidence>
<keyword evidence="9 17" id="KW-0479">Metal-binding</keyword>
<accession>A0A9X3TWP1</accession>
<evidence type="ECO:0000256" key="12">
    <source>
        <dbReference type="ARBA" id="ARBA00022932"/>
    </source>
</evidence>
<evidence type="ECO:0000256" key="9">
    <source>
        <dbReference type="ARBA" id="ARBA00022723"/>
    </source>
</evidence>
<keyword evidence="8 17" id="KW-0235">DNA replication</keyword>
<evidence type="ECO:0000256" key="11">
    <source>
        <dbReference type="ARBA" id="ARBA00022842"/>
    </source>
</evidence>
<comment type="catalytic activity">
    <reaction evidence="16 17">
        <text>DNA(n) + a 2'-deoxyribonucleoside 5'-triphosphate = DNA(n+1) + diphosphate</text>
        <dbReference type="Rhea" id="RHEA:22508"/>
        <dbReference type="Rhea" id="RHEA-COMP:17339"/>
        <dbReference type="Rhea" id="RHEA-COMP:17340"/>
        <dbReference type="ChEBI" id="CHEBI:33019"/>
        <dbReference type="ChEBI" id="CHEBI:61560"/>
        <dbReference type="ChEBI" id="CHEBI:173112"/>
        <dbReference type="EC" id="2.7.7.7"/>
    </reaction>
</comment>
<evidence type="ECO:0000256" key="8">
    <source>
        <dbReference type="ARBA" id="ARBA00022705"/>
    </source>
</evidence>
<evidence type="ECO:0000256" key="13">
    <source>
        <dbReference type="ARBA" id="ARBA00023125"/>
    </source>
</evidence>
<evidence type="ECO:0000256" key="5">
    <source>
        <dbReference type="ARBA" id="ARBA00022490"/>
    </source>
</evidence>
<organism evidence="19 20">
    <name type="scientific">Govanella unica</name>
    <dbReference type="NCBI Taxonomy" id="2975056"/>
    <lineage>
        <taxon>Bacteria</taxon>
        <taxon>Pseudomonadati</taxon>
        <taxon>Pseudomonadota</taxon>
        <taxon>Alphaproteobacteria</taxon>
        <taxon>Emcibacterales</taxon>
        <taxon>Govanellaceae</taxon>
        <taxon>Govanella</taxon>
    </lineage>
</organism>
<evidence type="ECO:0000256" key="6">
    <source>
        <dbReference type="ARBA" id="ARBA00022679"/>
    </source>
</evidence>
<dbReference type="InterPro" id="IPR022880">
    <property type="entry name" value="DNApol_IV"/>
</dbReference>
<dbReference type="GO" id="GO:0003887">
    <property type="term" value="F:DNA-directed DNA polymerase activity"/>
    <property type="evidence" value="ECO:0007669"/>
    <property type="project" value="UniProtKB-UniRule"/>
</dbReference>
<comment type="subcellular location">
    <subcellularLocation>
        <location evidence="1 17">Cytoplasm</location>
    </subcellularLocation>
</comment>
<comment type="subunit">
    <text evidence="3 17">Monomer.</text>
</comment>
<keyword evidence="14 17" id="KW-0234">DNA repair</keyword>
<sequence length="424" mass="46743">MGTPAPGFCRDCATSVGPNRSRCPACGSPRLLRHPELPELSIAHIDCDAFYASVEKRDRPELRDKPLIIGGGERGVVSTCCYIARTRGVRSAMPMGQARKLCPDAVVLPPDMAKYREASRAIRTFLDALTPLVEPLSLDEAFLDLSGTARLHHRTPAETLVRLAIAIEREVGVTISVGLSYNKFLAKVASDLRKPRGFAIIGRAEAPGFLAEQSVTLIWGVGKALAEKLSRDGISRIGQLQNMEESDLMRRYGAMGQRLYRFSRGEDRRVVEPEGAPKSVSVEHTFNSDHSDPEILAATLWTLAEDLARRLRHKDLAGQTVTLKLKTTDFQSRTRAEKLDSPTRLAQILYRTAHHLLLREATGPAFRLIGIGVSDLHPAEAADPPDLVDTERDRARRTEAALDQLRDKFGTKVIGKGRAHKAPR</sequence>
<keyword evidence="11 17" id="KW-0460">Magnesium</keyword>
<dbReference type="InterPro" id="IPR036775">
    <property type="entry name" value="DNA_pol_Y-fam_lit_finger_sf"/>
</dbReference>
<comment type="caution">
    <text evidence="19">The sequence shown here is derived from an EMBL/GenBank/DDBJ whole genome shotgun (WGS) entry which is preliminary data.</text>
</comment>
<evidence type="ECO:0000256" key="7">
    <source>
        <dbReference type="ARBA" id="ARBA00022695"/>
    </source>
</evidence>
<evidence type="ECO:0000256" key="17">
    <source>
        <dbReference type="HAMAP-Rule" id="MF_01113"/>
    </source>
</evidence>
<dbReference type="Pfam" id="PF00817">
    <property type="entry name" value="IMS"/>
    <property type="match status" value="1"/>
</dbReference>
<keyword evidence="7 17" id="KW-0548">Nucleotidyltransferase</keyword>
<dbReference type="RefSeq" id="WP_274942803.1">
    <property type="nucleotide sequence ID" value="NZ_JANWOI010000001.1"/>
</dbReference>
<reference evidence="19" key="1">
    <citation type="submission" date="2022-08" db="EMBL/GenBank/DDBJ databases">
        <authorList>
            <person name="Vandamme P."/>
            <person name="Hettiarachchi A."/>
            <person name="Peeters C."/>
            <person name="Cnockaert M."/>
            <person name="Carlier A."/>
        </authorList>
    </citation>
    <scope>NUCLEOTIDE SEQUENCE</scope>
    <source>
        <strain evidence="19">LMG 31809</strain>
    </source>
</reference>
<dbReference type="GO" id="GO:0009432">
    <property type="term" value="P:SOS response"/>
    <property type="evidence" value="ECO:0007669"/>
    <property type="project" value="TreeGrafter"/>
</dbReference>
<evidence type="ECO:0000313" key="19">
    <source>
        <dbReference type="EMBL" id="MDA5193109.1"/>
    </source>
</evidence>
<name>A0A9X3TWP1_9PROT</name>
<feature type="site" description="Substrate discrimination" evidence="17">
    <location>
        <position position="51"/>
    </location>
</feature>
<proteinExistence type="inferred from homology"/>
<keyword evidence="4 17" id="KW-0515">Mutator protein</keyword>
<evidence type="ECO:0000256" key="15">
    <source>
        <dbReference type="ARBA" id="ARBA00025589"/>
    </source>
</evidence>
<dbReference type="InterPro" id="IPR001126">
    <property type="entry name" value="UmuC"/>
</dbReference>
<evidence type="ECO:0000256" key="3">
    <source>
        <dbReference type="ARBA" id="ARBA00011245"/>
    </source>
</evidence>
<evidence type="ECO:0000256" key="10">
    <source>
        <dbReference type="ARBA" id="ARBA00022763"/>
    </source>
</evidence>
<dbReference type="Proteomes" id="UP001141619">
    <property type="component" value="Unassembled WGS sequence"/>
</dbReference>
<dbReference type="Gene3D" id="1.10.150.20">
    <property type="entry name" value="5' to 3' exonuclease, C-terminal subdomain"/>
    <property type="match status" value="1"/>
</dbReference>
<dbReference type="PANTHER" id="PTHR11076:SF33">
    <property type="entry name" value="DNA POLYMERASE KAPPA"/>
    <property type="match status" value="1"/>
</dbReference>
<dbReference type="PROSITE" id="PS50173">
    <property type="entry name" value="UMUC"/>
    <property type="match status" value="1"/>
</dbReference>
<protein>
    <recommendedName>
        <fullName evidence="17">DNA polymerase IV</fullName>
        <shortName evidence="17">Pol IV</shortName>
        <ecNumber evidence="17">2.7.7.7</ecNumber>
    </recommendedName>
</protein>
<evidence type="ECO:0000256" key="14">
    <source>
        <dbReference type="ARBA" id="ARBA00023204"/>
    </source>
</evidence>
<dbReference type="FunFam" id="3.40.1170.60:FF:000001">
    <property type="entry name" value="DNA polymerase IV"/>
    <property type="match status" value="1"/>
</dbReference>
<dbReference type="SUPFAM" id="SSF100879">
    <property type="entry name" value="Lesion bypass DNA polymerase (Y-family), little finger domain"/>
    <property type="match status" value="1"/>
</dbReference>
<dbReference type="InterPro" id="IPR050116">
    <property type="entry name" value="DNA_polymerase-Y"/>
</dbReference>
<dbReference type="AlphaFoldDB" id="A0A9X3TWP1"/>
<keyword evidence="5 17" id="KW-0963">Cytoplasm</keyword>
<dbReference type="Gene3D" id="3.30.70.270">
    <property type="match status" value="1"/>
</dbReference>
<feature type="domain" description="UmuC" evidence="18">
    <location>
        <begin position="42"/>
        <end position="222"/>
    </location>
</feature>
<dbReference type="InterPro" id="IPR043502">
    <property type="entry name" value="DNA/RNA_pol_sf"/>
</dbReference>
<feature type="binding site" evidence="17">
    <location>
        <position position="46"/>
    </location>
    <ligand>
        <name>Mg(2+)</name>
        <dbReference type="ChEBI" id="CHEBI:18420"/>
    </ligand>
</feature>
<keyword evidence="10 17" id="KW-0227">DNA damage</keyword>
<evidence type="ECO:0000256" key="1">
    <source>
        <dbReference type="ARBA" id="ARBA00004496"/>
    </source>
</evidence>
<dbReference type="HAMAP" id="MF_01113">
    <property type="entry name" value="DNApol_IV"/>
    <property type="match status" value="1"/>
</dbReference>
<dbReference type="InterPro" id="IPR043128">
    <property type="entry name" value="Rev_trsase/Diguanyl_cyclase"/>
</dbReference>
<dbReference type="GO" id="GO:0006261">
    <property type="term" value="P:DNA-templated DNA replication"/>
    <property type="evidence" value="ECO:0007669"/>
    <property type="project" value="UniProtKB-UniRule"/>
</dbReference>
<keyword evidence="13 17" id="KW-0238">DNA-binding</keyword>
<dbReference type="Pfam" id="PF21999">
    <property type="entry name" value="IMS_HHH_1"/>
    <property type="match status" value="1"/>
</dbReference>
<comment type="similarity">
    <text evidence="2 17">Belongs to the DNA polymerase type-Y family.</text>
</comment>
<gene>
    <name evidence="17" type="primary">dinB</name>
    <name evidence="19" type="ORF">NYP16_03960</name>
</gene>
<dbReference type="FunFam" id="3.30.1490.100:FF:000004">
    <property type="entry name" value="DNA polymerase IV"/>
    <property type="match status" value="1"/>
</dbReference>
<reference evidence="19" key="2">
    <citation type="journal article" date="2023" name="Syst. Appl. Microbiol.">
        <title>Govania unica gen. nov., sp. nov., a rare biosphere bacterium that represents a novel family in the class Alphaproteobacteria.</title>
        <authorList>
            <person name="Vandamme P."/>
            <person name="Peeters C."/>
            <person name="Hettiarachchi A."/>
            <person name="Cnockaert M."/>
            <person name="Carlier A."/>
        </authorList>
    </citation>
    <scope>NUCLEOTIDE SEQUENCE</scope>
    <source>
        <strain evidence="19">LMG 31809</strain>
    </source>
</reference>
<dbReference type="EMBL" id="JANWOI010000001">
    <property type="protein sequence ID" value="MDA5193109.1"/>
    <property type="molecule type" value="Genomic_DNA"/>
</dbReference>
<dbReference type="PANTHER" id="PTHR11076">
    <property type="entry name" value="DNA REPAIR POLYMERASE UMUC / TRANSFERASE FAMILY MEMBER"/>
    <property type="match status" value="1"/>
</dbReference>
<dbReference type="CDD" id="cd03586">
    <property type="entry name" value="PolY_Pol_IV_kappa"/>
    <property type="match status" value="1"/>
</dbReference>
<comment type="cofactor">
    <cofactor evidence="17">
        <name>Mg(2+)</name>
        <dbReference type="ChEBI" id="CHEBI:18420"/>
    </cofactor>
    <text evidence="17">Binds 2 magnesium ions per subunit.</text>
</comment>
<keyword evidence="20" id="KW-1185">Reference proteome</keyword>
<dbReference type="InterPro" id="IPR017961">
    <property type="entry name" value="DNA_pol_Y-fam_little_finger"/>
</dbReference>
<keyword evidence="6 17" id="KW-0808">Transferase</keyword>
<dbReference type="EC" id="2.7.7.7" evidence="17"/>
<dbReference type="Gene3D" id="3.30.1490.100">
    <property type="entry name" value="DNA polymerase, Y-family, little finger domain"/>
    <property type="match status" value="1"/>
</dbReference>
<dbReference type="GO" id="GO:0006281">
    <property type="term" value="P:DNA repair"/>
    <property type="evidence" value="ECO:0007669"/>
    <property type="project" value="UniProtKB-UniRule"/>
</dbReference>
<dbReference type="NCBIfam" id="NF002677">
    <property type="entry name" value="PRK02406.1"/>
    <property type="match status" value="1"/>
</dbReference>
<dbReference type="NCBIfam" id="NF002751">
    <property type="entry name" value="PRK02794.1"/>
    <property type="match status" value="1"/>
</dbReference>
<dbReference type="Pfam" id="PF11799">
    <property type="entry name" value="IMS_C"/>
    <property type="match status" value="1"/>
</dbReference>
<feature type="active site" evidence="17">
    <location>
        <position position="140"/>
    </location>
</feature>
<comment type="function">
    <text evidence="15 17">Poorly processive, error-prone DNA polymerase involved in untargeted mutagenesis. Copies undamaged DNA at stalled replication forks, which arise in vivo from mismatched or misaligned primer ends. These misaligned primers can be extended by PolIV. Exhibits no 3'-5' exonuclease (proofreading) activity. May be involved in translesional synthesis, in conjunction with the beta clamp from PolIII.</text>
</comment>
<dbReference type="SUPFAM" id="SSF56672">
    <property type="entry name" value="DNA/RNA polymerases"/>
    <property type="match status" value="1"/>
</dbReference>
<keyword evidence="12 17" id="KW-0239">DNA-directed DNA polymerase</keyword>
<evidence type="ECO:0000313" key="20">
    <source>
        <dbReference type="Proteomes" id="UP001141619"/>
    </source>
</evidence>
<dbReference type="GO" id="GO:0005829">
    <property type="term" value="C:cytosol"/>
    <property type="evidence" value="ECO:0007669"/>
    <property type="project" value="TreeGrafter"/>
</dbReference>
<dbReference type="GO" id="GO:0000287">
    <property type="term" value="F:magnesium ion binding"/>
    <property type="evidence" value="ECO:0007669"/>
    <property type="project" value="UniProtKB-UniRule"/>
</dbReference>